<keyword evidence="3" id="KW-1185">Reference proteome</keyword>
<sequence>MFKSAVAYLTFVAVFLTVATLMLILYPRQERILPETTIVTSIFLLNKSKHSREDFKSWGAKLTDTVTSPLVVFCDQQSISFLKDIWPQKKVKYIVLSNIWNFKLESFKTKYEDLWLLDPEKNIHSPEMYAVWNSKAAMVAFAKKNDFYNTKYFAWVDFGAWRDNTSFSNWPDNKAVDQLFKTYPSKHILVGLVTKPSEFTCQSFHKQTLGDEPAYRIDFVEGGFFVVDRIGAELFADKFYSLHDFWLSQGYFVGKDQTLFNAIIDDTFFFFHAYKAPPEFGDVWFRFRYLLHDSTKELYKKQGSLFPFVSDSLDC</sequence>
<evidence type="ECO:0000313" key="3">
    <source>
        <dbReference type="Proteomes" id="UP001061958"/>
    </source>
</evidence>
<keyword evidence="1" id="KW-0812">Transmembrane</keyword>
<dbReference type="OrthoDB" id="411632at2759"/>
<evidence type="ECO:0000256" key="1">
    <source>
        <dbReference type="SAM" id="Phobius"/>
    </source>
</evidence>
<reference evidence="2" key="1">
    <citation type="journal article" date="2022" name="Proc. Natl. Acad. Sci. U.S.A.">
        <title>Life cycle and functional genomics of the unicellular red alga Galdieria for elucidating algal and plant evolution and industrial use.</title>
        <authorList>
            <person name="Hirooka S."/>
            <person name="Itabashi T."/>
            <person name="Ichinose T.M."/>
            <person name="Onuma R."/>
            <person name="Fujiwara T."/>
            <person name="Yamashita S."/>
            <person name="Jong L.W."/>
            <person name="Tomita R."/>
            <person name="Iwane A.H."/>
            <person name="Miyagishima S.Y."/>
        </authorList>
    </citation>
    <scope>NUCLEOTIDE SEQUENCE</scope>
    <source>
        <strain evidence="2">NBRC 102759</strain>
    </source>
</reference>
<organism evidence="2 3">
    <name type="scientific">Galdieria partita</name>
    <dbReference type="NCBI Taxonomy" id="83374"/>
    <lineage>
        <taxon>Eukaryota</taxon>
        <taxon>Rhodophyta</taxon>
        <taxon>Bangiophyceae</taxon>
        <taxon>Galdieriales</taxon>
        <taxon>Galdieriaceae</taxon>
        <taxon>Galdieria</taxon>
    </lineage>
</organism>
<keyword evidence="1" id="KW-1133">Transmembrane helix</keyword>
<name>A0A9C7UP02_9RHOD</name>
<evidence type="ECO:0000313" key="2">
    <source>
        <dbReference type="EMBL" id="GJQ10015.1"/>
    </source>
</evidence>
<proteinExistence type="predicted"/>
<keyword evidence="1" id="KW-0472">Membrane</keyword>
<dbReference type="Proteomes" id="UP001061958">
    <property type="component" value="Unassembled WGS sequence"/>
</dbReference>
<feature type="transmembrane region" description="Helical" evidence="1">
    <location>
        <begin position="6"/>
        <end position="26"/>
    </location>
</feature>
<protein>
    <submittedName>
        <fullName evidence="2">Uncharacterized protein</fullName>
    </submittedName>
</protein>
<gene>
    <name evidence="2" type="ORF">GpartN1_g1806.t1</name>
</gene>
<dbReference type="EMBL" id="BQMJ01000012">
    <property type="protein sequence ID" value="GJQ10015.1"/>
    <property type="molecule type" value="Genomic_DNA"/>
</dbReference>
<accession>A0A9C7UP02</accession>
<comment type="caution">
    <text evidence="2">The sequence shown here is derived from an EMBL/GenBank/DDBJ whole genome shotgun (WGS) entry which is preliminary data.</text>
</comment>
<dbReference type="AlphaFoldDB" id="A0A9C7UP02"/>
<reference evidence="2" key="2">
    <citation type="submission" date="2022-01" db="EMBL/GenBank/DDBJ databases">
        <authorList>
            <person name="Hirooka S."/>
            <person name="Miyagishima S.Y."/>
        </authorList>
    </citation>
    <scope>NUCLEOTIDE SEQUENCE</scope>
    <source>
        <strain evidence="2">NBRC 102759</strain>
    </source>
</reference>